<proteinExistence type="predicted"/>
<feature type="compositionally biased region" description="Acidic residues" evidence="4">
    <location>
        <begin position="1237"/>
        <end position="1275"/>
    </location>
</feature>
<evidence type="ECO:0000313" key="7">
    <source>
        <dbReference type="Proteomes" id="UP000001745"/>
    </source>
</evidence>
<dbReference type="EMBL" id="EQ962658">
    <property type="protein sequence ID" value="EED14424.1"/>
    <property type="molecule type" value="Genomic_DNA"/>
</dbReference>
<dbReference type="RefSeq" id="XP_002486662.1">
    <property type="nucleotide sequence ID" value="XM_002486617.1"/>
</dbReference>
<dbReference type="eggNOG" id="KOG4177">
    <property type="taxonomic scope" value="Eukaryota"/>
</dbReference>
<feature type="repeat" description="ANK" evidence="3">
    <location>
        <begin position="556"/>
        <end position="588"/>
    </location>
</feature>
<dbReference type="PhylomeDB" id="B8MPI5"/>
<protein>
    <submittedName>
        <fullName evidence="6">Ion channel nompc, putative</fullName>
    </submittedName>
</protein>
<feature type="repeat" description="ANK" evidence="3">
    <location>
        <begin position="444"/>
        <end position="476"/>
    </location>
</feature>
<dbReference type="SMART" id="SM00248">
    <property type="entry name" value="ANK"/>
    <property type="match status" value="26"/>
</dbReference>
<dbReference type="Pfam" id="PF00023">
    <property type="entry name" value="Ank"/>
    <property type="match status" value="4"/>
</dbReference>
<gene>
    <name evidence="6" type="ORF">TSTA_106330</name>
</gene>
<feature type="repeat" description="ANK" evidence="3">
    <location>
        <begin position="921"/>
        <end position="955"/>
    </location>
</feature>
<dbReference type="PROSITE" id="PS50088">
    <property type="entry name" value="ANK_REPEAT"/>
    <property type="match status" value="13"/>
</dbReference>
<dbReference type="InterPro" id="IPR036770">
    <property type="entry name" value="Ankyrin_rpt-contain_sf"/>
</dbReference>
<sequence length="1454" mass="164033">MHGPVIECFLESSSVPKNHEQQVSYFYCAKTHGLGSKPIELFQSMVRQLAWLPKDSQIEQYINDEWKRRQASKTDRLSLNDCKMLLLRLIPRVRKTILIIDALDECDSPRDVFISSRDEVHFDVHTTFSDYLALNITSTATGPDLRRYIERRVDDEFKHFRQVTEWEDPSILQRLVDELTDRGQLAFRWTELQLALFFPSGRPPNPIDIKRRLERLKNRTGLLDLNNTYKEIYEHNISDSFTRKDDLHFLLKWSLACIQNAHIRLLTDALKFHYEQQGETTGHINYNYILNLASNLLVIDEHDTVQFAHISVKEYFQLTTDFASEFTKGETNNQVAETCLQYLLSSYQNFPYYDVYGQMEAEFFHYSLTRWALHYSRSGKTCSSTVLFKKLIPGASAGSEFAAWVLAGIDWHGFYIGDIKDALSRPLALFFYHNPEQLKALNLNGWNGLHLAAYYNQLHVVEALIRTDIDINLRIDDKERRTALQQAVIRGNTEVVRFLLLEREDVNVNIRDRSGHSAIHHAINHGHVEMVRFLLDSSKDLNINLQLVIDWVSDFPGLTPLHLAITKGYFDIVTMLLEKRDDIQINADSSEGSPLHVAARRGYVDIIEILFRERNDIDIHQKDDDGCTALHIASAEGFASVVMALLGKDNAFQVNSVDDYGRTALHCAAQHGHAKVVQVLLNERDDLDVDLQDRDGCTALHLAAKYGHVAVIENLLHERENIQVNTREVAGRTALHLASEAGNAEAISALLMNGVSLEINVQDTDDCTALHLACQNHRSEAVKALLEGCEDLKVNIRNKDGQTALHLAVKKLCEDIVDELATNPNVDPNIANDNGQTALHIAASTSNAAVLESLLRFSSRIDINARNDKQQTALHLTLSFSTYLDSTYVKGYYAAKWRHDSTEFVRVLLQNGIDTTSQDGAGKTALYIAAEEGHSEAFAMILEKCKGANLNEQDELGWTMLHWVASNDAKPILERLIQQWPDCVNVADKYGRTAPHIACSEGRLVSVQALLDGKSTIDINRVDNLKGYTALHYAVSTKSTQIVRVLLDTRPDIDINLAIPNGQTAIQMAITEKDVKTLQVLLDKREDIDINHVDNEGKTALLIGALSYQSRSIFALLENRCDLSINAKLEDGRTALHIMLEKGLFYKRFDETCQIVKMLLESYKDVVEINARDVHGRTVSHVAAQFGRFDALKTMVEICHDVNLEMADKDGRSIFHYAASRGYMDDIVLRLDNREEAEGDDEDEDFDEDENEENSGEEEDSTASEGSDSDSDEQDDPKYDGRGDLVTEQTVQIMSLLLERCNNAIVNAKDNRGLTAFHIASLACDGGIVEKLLSDDREIDVNAQDNYGWTALHVAVFYRRPKVVETLLTKCTWDNINIQDNKGQTALHLAASKGRVKLVKALLDNRKDIKLGLKDEKERTALDLAEEGNHVEVVNMLKAANGQNHSGSMDLAEV</sequence>
<accession>B8MPI5</accession>
<dbReference type="HOGENOM" id="CLU_251117_0_0_1"/>
<evidence type="ECO:0000313" key="6">
    <source>
        <dbReference type="EMBL" id="EED14424.1"/>
    </source>
</evidence>
<dbReference type="PANTHER" id="PTHR24173">
    <property type="entry name" value="ANKYRIN REPEAT CONTAINING"/>
    <property type="match status" value="1"/>
</dbReference>
<dbReference type="InterPro" id="IPR056884">
    <property type="entry name" value="NPHP3-like_N"/>
</dbReference>
<feature type="domain" description="Nephrocystin 3-like N-terminal" evidence="5">
    <location>
        <begin position="18"/>
        <end position="113"/>
    </location>
</feature>
<feature type="region of interest" description="Disordered" evidence="4">
    <location>
        <begin position="1236"/>
        <end position="1284"/>
    </location>
</feature>
<keyword evidence="1" id="KW-0677">Repeat</keyword>
<dbReference type="GeneID" id="8098885"/>
<dbReference type="OrthoDB" id="5135691at2759"/>
<feature type="repeat" description="ANK" evidence="3">
    <location>
        <begin position="834"/>
        <end position="866"/>
    </location>
</feature>
<feature type="repeat" description="ANK" evidence="3">
    <location>
        <begin position="590"/>
        <end position="622"/>
    </location>
</feature>
<keyword evidence="2 3" id="KW-0040">ANK repeat</keyword>
<evidence type="ECO:0000256" key="1">
    <source>
        <dbReference type="ARBA" id="ARBA00022737"/>
    </source>
</evidence>
<feature type="repeat" description="ANK" evidence="3">
    <location>
        <begin position="730"/>
        <end position="762"/>
    </location>
</feature>
<dbReference type="SUPFAM" id="SSF48403">
    <property type="entry name" value="Ankyrin repeat"/>
    <property type="match status" value="4"/>
</dbReference>
<dbReference type="Pfam" id="PF24883">
    <property type="entry name" value="NPHP3_N"/>
    <property type="match status" value="1"/>
</dbReference>
<organism evidence="6 7">
    <name type="scientific">Talaromyces stipitatus (strain ATCC 10500 / CBS 375.48 / QM 6759 / NRRL 1006)</name>
    <name type="common">Penicillium stipitatum</name>
    <dbReference type="NCBI Taxonomy" id="441959"/>
    <lineage>
        <taxon>Eukaryota</taxon>
        <taxon>Fungi</taxon>
        <taxon>Dikarya</taxon>
        <taxon>Ascomycota</taxon>
        <taxon>Pezizomycotina</taxon>
        <taxon>Eurotiomycetes</taxon>
        <taxon>Eurotiomycetidae</taxon>
        <taxon>Eurotiales</taxon>
        <taxon>Trichocomaceae</taxon>
        <taxon>Talaromyces</taxon>
        <taxon>Talaromyces sect. Talaromyces</taxon>
    </lineage>
</organism>
<feature type="repeat" description="ANK" evidence="3">
    <location>
        <begin position="1382"/>
        <end position="1414"/>
    </location>
</feature>
<dbReference type="InParanoid" id="B8MPI5"/>
<feature type="repeat" description="ANK" evidence="3">
    <location>
        <begin position="479"/>
        <end position="511"/>
    </location>
</feature>
<dbReference type="PROSITE" id="PS50297">
    <property type="entry name" value="ANK_REP_REGION"/>
    <property type="match status" value="10"/>
</dbReference>
<reference evidence="7" key="1">
    <citation type="journal article" date="2015" name="Genome Announc.">
        <title>Genome sequence of the AIDS-associated pathogen Penicillium marneffei (ATCC18224) and its near taxonomic relative Talaromyces stipitatus (ATCC10500).</title>
        <authorList>
            <person name="Nierman W.C."/>
            <person name="Fedorova-Abrams N.D."/>
            <person name="Andrianopoulos A."/>
        </authorList>
    </citation>
    <scope>NUCLEOTIDE SEQUENCE [LARGE SCALE GENOMIC DNA]</scope>
    <source>
        <strain evidence="7">ATCC 10500 / CBS 375.48 / QM 6759 / NRRL 1006</strain>
    </source>
</reference>
<name>B8MPI5_TALSN</name>
<feature type="repeat" description="ANK" evidence="3">
    <location>
        <begin position="514"/>
        <end position="546"/>
    </location>
</feature>
<dbReference type="Pfam" id="PF12796">
    <property type="entry name" value="Ank_2"/>
    <property type="match status" value="6"/>
</dbReference>
<dbReference type="VEuPathDB" id="FungiDB:TSTA_106330"/>
<keyword evidence="7" id="KW-1185">Reference proteome</keyword>
<feature type="repeat" description="ANK" evidence="3">
    <location>
        <begin position="695"/>
        <end position="727"/>
    </location>
</feature>
<dbReference type="PANTHER" id="PTHR24173:SF74">
    <property type="entry name" value="ANKYRIN REPEAT DOMAIN-CONTAINING PROTEIN 16"/>
    <property type="match status" value="1"/>
</dbReference>
<dbReference type="InterPro" id="IPR002110">
    <property type="entry name" value="Ankyrin_rpt"/>
</dbReference>
<evidence type="ECO:0000259" key="5">
    <source>
        <dbReference type="Pfam" id="PF24883"/>
    </source>
</evidence>
<dbReference type="Gene3D" id="1.25.40.20">
    <property type="entry name" value="Ankyrin repeat-containing domain"/>
    <property type="match status" value="7"/>
</dbReference>
<dbReference type="STRING" id="441959.B8MPI5"/>
<dbReference type="OMA" id="WISVESH"/>
<feature type="repeat" description="ANK" evidence="3">
    <location>
        <begin position="660"/>
        <end position="692"/>
    </location>
</feature>
<evidence type="ECO:0000256" key="2">
    <source>
        <dbReference type="ARBA" id="ARBA00023043"/>
    </source>
</evidence>
<dbReference type="eggNOG" id="KOG0504">
    <property type="taxonomic scope" value="Eukaryota"/>
</dbReference>
<feature type="repeat" description="ANK" evidence="3">
    <location>
        <begin position="1061"/>
        <end position="1093"/>
    </location>
</feature>
<evidence type="ECO:0000256" key="3">
    <source>
        <dbReference type="PROSITE-ProRule" id="PRU00023"/>
    </source>
</evidence>
<feature type="repeat" description="ANK" evidence="3">
    <location>
        <begin position="1026"/>
        <end position="1058"/>
    </location>
</feature>
<dbReference type="Proteomes" id="UP000001745">
    <property type="component" value="Unassembled WGS sequence"/>
</dbReference>
<dbReference type="Pfam" id="PF13637">
    <property type="entry name" value="Ank_4"/>
    <property type="match status" value="1"/>
</dbReference>
<evidence type="ECO:0000256" key="4">
    <source>
        <dbReference type="SAM" id="MobiDB-lite"/>
    </source>
</evidence>
<dbReference type="PRINTS" id="PR01415">
    <property type="entry name" value="ANKYRIN"/>
</dbReference>